<evidence type="ECO:0000313" key="9">
    <source>
        <dbReference type="EMBL" id="SCG58090.1"/>
    </source>
</evidence>
<keyword evidence="3 7" id="KW-0812">Transmembrane</keyword>
<organism evidence="9 10">
    <name type="scientific">Micromonospora coxensis</name>
    <dbReference type="NCBI Taxonomy" id="356852"/>
    <lineage>
        <taxon>Bacteria</taxon>
        <taxon>Bacillati</taxon>
        <taxon>Actinomycetota</taxon>
        <taxon>Actinomycetes</taxon>
        <taxon>Micromonosporales</taxon>
        <taxon>Micromonosporaceae</taxon>
        <taxon>Micromonospora</taxon>
    </lineage>
</organism>
<dbReference type="InterPro" id="IPR051791">
    <property type="entry name" value="Pra-immunoreactive"/>
</dbReference>
<keyword evidence="4 7" id="KW-1133">Transmembrane helix</keyword>
<keyword evidence="2" id="KW-1003">Cell membrane</keyword>
<keyword evidence="10" id="KW-1185">Reference proteome</keyword>
<feature type="transmembrane region" description="Helical" evidence="7">
    <location>
        <begin position="128"/>
        <end position="150"/>
    </location>
</feature>
<proteinExistence type="predicted"/>
<evidence type="ECO:0000313" key="10">
    <source>
        <dbReference type="Proteomes" id="UP000198215"/>
    </source>
</evidence>
<evidence type="ECO:0000256" key="4">
    <source>
        <dbReference type="ARBA" id="ARBA00022989"/>
    </source>
</evidence>
<evidence type="ECO:0000256" key="1">
    <source>
        <dbReference type="ARBA" id="ARBA00004651"/>
    </source>
</evidence>
<dbReference type="InterPro" id="IPR010432">
    <property type="entry name" value="RDD"/>
</dbReference>
<dbReference type="EMBL" id="LT607753">
    <property type="protein sequence ID" value="SCG58090.1"/>
    <property type="molecule type" value="Genomic_DNA"/>
</dbReference>
<evidence type="ECO:0000256" key="2">
    <source>
        <dbReference type="ARBA" id="ARBA00022475"/>
    </source>
</evidence>
<keyword evidence="5 7" id="KW-0472">Membrane</keyword>
<comment type="subcellular location">
    <subcellularLocation>
        <location evidence="1">Cell membrane</location>
        <topology evidence="1">Multi-pass membrane protein</topology>
    </subcellularLocation>
</comment>
<name>A0A1C5IIA9_9ACTN</name>
<feature type="compositionally biased region" description="Pro residues" evidence="6">
    <location>
        <begin position="1"/>
        <end position="14"/>
    </location>
</feature>
<feature type="region of interest" description="Disordered" evidence="6">
    <location>
        <begin position="1"/>
        <end position="51"/>
    </location>
</feature>
<dbReference type="PANTHER" id="PTHR36115">
    <property type="entry name" value="PROLINE-RICH ANTIGEN HOMOLOG-RELATED"/>
    <property type="match status" value="1"/>
</dbReference>
<feature type="compositionally biased region" description="Low complexity" evidence="6">
    <location>
        <begin position="15"/>
        <end position="24"/>
    </location>
</feature>
<evidence type="ECO:0000259" key="8">
    <source>
        <dbReference type="Pfam" id="PF06271"/>
    </source>
</evidence>
<evidence type="ECO:0000256" key="3">
    <source>
        <dbReference type="ARBA" id="ARBA00022692"/>
    </source>
</evidence>
<feature type="transmembrane region" description="Helical" evidence="7">
    <location>
        <begin position="85"/>
        <end position="108"/>
    </location>
</feature>
<protein>
    <submittedName>
        <fullName evidence="9">Uncharacterized membrane protein YckC, RDD family</fullName>
    </submittedName>
</protein>
<accession>A0A1C5IIA9</accession>
<gene>
    <name evidence="9" type="ORF">GA0070614_2861</name>
</gene>
<evidence type="ECO:0000256" key="6">
    <source>
        <dbReference type="SAM" id="MobiDB-lite"/>
    </source>
</evidence>
<evidence type="ECO:0000256" key="5">
    <source>
        <dbReference type="ARBA" id="ARBA00023136"/>
    </source>
</evidence>
<evidence type="ECO:0000256" key="7">
    <source>
        <dbReference type="SAM" id="Phobius"/>
    </source>
</evidence>
<dbReference type="OrthoDB" id="5244233at2"/>
<feature type="domain" description="RDD" evidence="8">
    <location>
        <begin position="70"/>
        <end position="225"/>
    </location>
</feature>
<reference evidence="10" key="1">
    <citation type="submission" date="2016-06" db="EMBL/GenBank/DDBJ databases">
        <authorList>
            <person name="Varghese N."/>
            <person name="Submissions Spin"/>
        </authorList>
    </citation>
    <scope>NUCLEOTIDE SEQUENCE [LARGE SCALE GENOMIC DNA]</scope>
    <source>
        <strain evidence="10">DSM 45161</strain>
    </source>
</reference>
<feature type="compositionally biased region" description="Pro residues" evidence="6">
    <location>
        <begin position="38"/>
        <end position="51"/>
    </location>
</feature>
<dbReference type="AlphaFoldDB" id="A0A1C5IIA9"/>
<sequence>MTQPPTYPTPPAGGQPPAAGGFAPPSGPVRPGHAVPPQYAPPGLTPPPGYVGPPRPMVAPPALAPNGQPLASFGDRLLAVLIDGLILMGVVMVVAMPVAFVFFLSVMPDLTATTADGGYVEPDPFADFLLPFLALEAGIFLFALGVSYVFHVEMMFRTGQTVGKRVMKLRVVPFDPAGTLDRRAAAKRWLAHQVGGSFIPGFSYLDGLWQLWDKPWQQCLHDKFARTVVVKVAP</sequence>
<dbReference type="RefSeq" id="WP_088976396.1">
    <property type="nucleotide sequence ID" value="NZ_LT607753.1"/>
</dbReference>
<dbReference type="Proteomes" id="UP000198215">
    <property type="component" value="Chromosome I"/>
</dbReference>
<dbReference type="PANTHER" id="PTHR36115:SF4">
    <property type="entry name" value="MEMBRANE PROTEIN"/>
    <property type="match status" value="1"/>
</dbReference>
<dbReference type="GO" id="GO:0005886">
    <property type="term" value="C:plasma membrane"/>
    <property type="evidence" value="ECO:0007669"/>
    <property type="project" value="UniProtKB-SubCell"/>
</dbReference>
<dbReference type="Pfam" id="PF06271">
    <property type="entry name" value="RDD"/>
    <property type="match status" value="1"/>
</dbReference>